<sequence length="143" mass="16073">MPEYKISINQLASFSNSSDYKKRSIVKQQKNPPKVLIARYSLAKARIRKAIANYGNIQPILDGIQELKNKTPEKPLAIIDKAVSIEALERFIKMKLPSFLQENVYEVLKKPAINSFVVSDVEIIVSADLIIKVFIDGQPFLGA</sequence>
<dbReference type="KEGG" id="fsn:GS03_00825"/>
<dbReference type="RefSeq" id="WP_136151304.1">
    <property type="nucleotide sequence ID" value="NZ_CP038810.1"/>
</dbReference>
<dbReference type="Proteomes" id="UP000296862">
    <property type="component" value="Chromosome"/>
</dbReference>
<accession>A0A4P7PR25</accession>
<dbReference type="EMBL" id="CP038810">
    <property type="protein sequence ID" value="QBZ97337.1"/>
    <property type="molecule type" value="Genomic_DNA"/>
</dbReference>
<dbReference type="OrthoDB" id="1494722at2"/>
<organism evidence="1 2">
    <name type="scientific">Flavobacterium sangjuense</name>
    <dbReference type="NCBI Taxonomy" id="2518177"/>
    <lineage>
        <taxon>Bacteria</taxon>
        <taxon>Pseudomonadati</taxon>
        <taxon>Bacteroidota</taxon>
        <taxon>Flavobacteriia</taxon>
        <taxon>Flavobacteriales</taxon>
        <taxon>Flavobacteriaceae</taxon>
        <taxon>Flavobacterium</taxon>
    </lineage>
</organism>
<evidence type="ECO:0000313" key="1">
    <source>
        <dbReference type="EMBL" id="QBZ97337.1"/>
    </source>
</evidence>
<evidence type="ECO:0000313" key="2">
    <source>
        <dbReference type="Proteomes" id="UP000296862"/>
    </source>
</evidence>
<proteinExistence type="predicted"/>
<reference evidence="1 2" key="1">
    <citation type="submission" date="2019-04" db="EMBL/GenBank/DDBJ databases">
        <title>Flavobacterium sp. GS03.</title>
        <authorList>
            <person name="Kim H."/>
        </authorList>
    </citation>
    <scope>NUCLEOTIDE SEQUENCE [LARGE SCALE GENOMIC DNA]</scope>
    <source>
        <strain evidence="1 2">GS03</strain>
    </source>
</reference>
<dbReference type="AlphaFoldDB" id="A0A4P7PR25"/>
<gene>
    <name evidence="1" type="ORF">GS03_00825</name>
</gene>
<keyword evidence="2" id="KW-1185">Reference proteome</keyword>
<protein>
    <submittedName>
        <fullName evidence="1">Uncharacterized protein</fullName>
    </submittedName>
</protein>
<name>A0A4P7PR25_9FLAO</name>